<keyword evidence="3 6" id="KW-0285">Flavoprotein</keyword>
<dbReference type="SUPFAM" id="SSF48173">
    <property type="entry name" value="Cryptochrome/photolyase FAD-binding domain"/>
    <property type="match status" value="1"/>
</dbReference>
<evidence type="ECO:0000256" key="2">
    <source>
        <dbReference type="ARBA" id="ARBA00001974"/>
    </source>
</evidence>
<comment type="cofactor">
    <cofactor evidence="2">
        <name>FAD</name>
        <dbReference type="ChEBI" id="CHEBI:57692"/>
    </cofactor>
</comment>
<dbReference type="RefSeq" id="WP_377974185.1">
    <property type="nucleotide sequence ID" value="NZ_JBBKYA010000001.1"/>
</dbReference>
<sequence length="487" mass="57364">MSKSPIHIVWFKRDLRFTDHEPLYRALESEIPVLLVYFFEPSMLAFPDSDLRHWRFVHESLMEMQGRLEDRNGILHIFHNEVLPVFQALAEQFDIRQISSHEEIGNDLSFQRDKSVAAFCKQANITWKETPTGGVIRRLKSRKTWQERWEKTMQQDPFLVREDNWNLARLDSAFYETLKGPELPISFKTRNPIFQEGGEYWGWKYMKSFIETRHKDYSFSISKPEASRRGCSRISPYLAYGNISMRMAYTYTMQQYKTAANKRALQNFISRLHWQGHFMQKFEDESRMEFEPVNKAYQALEKDRDERLIQAWQEGQTGVPLIDACMRCVVATGYLNFRMRAMVVSFFVFNLWQDWRDLAHFLARQFLDYEPGIHYPQIQMQAGVTGINTIRIYNPIKNSYAHDPDGVFIKKWVPELAAVPATLIHEPWKLSDMEQTLYGVKIGVDYPAPVVDLSATRKTASDQVWAMRKTKKARQEGARILEKHVNK</sequence>
<comment type="similarity">
    <text evidence="6">Belongs to the DNA photolyase family.</text>
</comment>
<proteinExistence type="inferred from homology"/>
<evidence type="ECO:0000256" key="6">
    <source>
        <dbReference type="RuleBase" id="RU004182"/>
    </source>
</evidence>
<dbReference type="SUPFAM" id="SSF52425">
    <property type="entry name" value="Cryptochrome/photolyase, N-terminal domain"/>
    <property type="match status" value="1"/>
</dbReference>
<dbReference type="PROSITE" id="PS00394">
    <property type="entry name" value="DNA_PHOTOLYASES_1_1"/>
    <property type="match status" value="1"/>
</dbReference>
<dbReference type="PRINTS" id="PR00147">
    <property type="entry name" value="DNAPHOTLYASE"/>
</dbReference>
<evidence type="ECO:0000259" key="7">
    <source>
        <dbReference type="PROSITE" id="PS51645"/>
    </source>
</evidence>
<gene>
    <name evidence="8" type="ORF">SKC38_00575</name>
</gene>
<dbReference type="EMBL" id="JBBKYA010000001">
    <property type="protein sequence ID" value="MFD3274717.1"/>
    <property type="molecule type" value="Genomic_DNA"/>
</dbReference>
<dbReference type="GO" id="GO:0003904">
    <property type="term" value="F:deoxyribodipyrimidine photo-lyase activity"/>
    <property type="evidence" value="ECO:0007669"/>
    <property type="project" value="UniProtKB-EC"/>
</dbReference>
<dbReference type="Gene3D" id="3.40.50.620">
    <property type="entry name" value="HUPs"/>
    <property type="match status" value="1"/>
</dbReference>
<evidence type="ECO:0000256" key="3">
    <source>
        <dbReference type="ARBA" id="ARBA00022630"/>
    </source>
</evidence>
<evidence type="ECO:0000256" key="4">
    <source>
        <dbReference type="ARBA" id="ARBA00022827"/>
    </source>
</evidence>
<dbReference type="Gene3D" id="1.25.40.80">
    <property type="match status" value="1"/>
</dbReference>
<name>A0ABW6CUT7_9BACT</name>
<dbReference type="Gene3D" id="1.10.579.10">
    <property type="entry name" value="DNA Cyclobutane Dipyrimidine Photolyase, subunit A, domain 3"/>
    <property type="match status" value="1"/>
</dbReference>
<dbReference type="Proteomes" id="UP001598114">
    <property type="component" value="Unassembled WGS sequence"/>
</dbReference>
<dbReference type="InterPro" id="IPR018394">
    <property type="entry name" value="DNA_photolyase_1_CS_C"/>
</dbReference>
<dbReference type="InterPro" id="IPR006050">
    <property type="entry name" value="DNA_photolyase_N"/>
</dbReference>
<dbReference type="PROSITE" id="PS51645">
    <property type="entry name" value="PHR_CRY_ALPHA_BETA"/>
    <property type="match status" value="1"/>
</dbReference>
<dbReference type="Pfam" id="PF03441">
    <property type="entry name" value="FAD_binding_7"/>
    <property type="match status" value="1"/>
</dbReference>
<dbReference type="PANTHER" id="PTHR11455">
    <property type="entry name" value="CRYPTOCHROME"/>
    <property type="match status" value="1"/>
</dbReference>
<keyword evidence="5 6" id="KW-0157">Chromophore</keyword>
<dbReference type="InterPro" id="IPR002081">
    <property type="entry name" value="Cryptochrome/DNA_photolyase_1"/>
</dbReference>
<keyword evidence="8" id="KW-0456">Lyase</keyword>
<evidence type="ECO:0000256" key="1">
    <source>
        <dbReference type="ARBA" id="ARBA00001932"/>
    </source>
</evidence>
<dbReference type="PANTHER" id="PTHR11455:SF9">
    <property type="entry name" value="CRYPTOCHROME CIRCADIAN CLOCK 5 ISOFORM X1"/>
    <property type="match status" value="1"/>
</dbReference>
<comment type="cofactor">
    <cofactor evidence="1">
        <name>(6R)-5,10-methylene-5,6,7,8-tetrahydrofolate</name>
        <dbReference type="ChEBI" id="CHEBI:15636"/>
    </cofactor>
</comment>
<organism evidence="8 9">
    <name type="scientific">Aquirufa echingensis</name>
    <dbReference type="NCBI Taxonomy" id="3096516"/>
    <lineage>
        <taxon>Bacteria</taxon>
        <taxon>Pseudomonadati</taxon>
        <taxon>Bacteroidota</taxon>
        <taxon>Cytophagia</taxon>
        <taxon>Cytophagales</taxon>
        <taxon>Flectobacillaceae</taxon>
        <taxon>Aquirufa</taxon>
    </lineage>
</organism>
<evidence type="ECO:0000256" key="5">
    <source>
        <dbReference type="ARBA" id="ARBA00022991"/>
    </source>
</evidence>
<protein>
    <submittedName>
        <fullName evidence="8">Deoxyribodipyrimidine photo-lyase</fullName>
        <ecNumber evidence="8">4.1.99.3</ecNumber>
    </submittedName>
</protein>
<feature type="domain" description="Photolyase/cryptochrome alpha/beta" evidence="7">
    <location>
        <begin position="5"/>
        <end position="135"/>
    </location>
</feature>
<dbReference type="EC" id="4.1.99.3" evidence="8"/>
<dbReference type="InterPro" id="IPR036155">
    <property type="entry name" value="Crypto/Photolyase_N_sf"/>
</dbReference>
<dbReference type="InterPro" id="IPR036134">
    <property type="entry name" value="Crypto/Photolyase_FAD-like_sf"/>
</dbReference>
<evidence type="ECO:0000313" key="9">
    <source>
        <dbReference type="Proteomes" id="UP001598114"/>
    </source>
</evidence>
<reference evidence="8 9" key="1">
    <citation type="submission" date="2024-03" db="EMBL/GenBank/DDBJ databases">
        <title>Aquirufa genome sequencing.</title>
        <authorList>
            <person name="Pitt A."/>
            <person name="Hahn M.W."/>
        </authorList>
    </citation>
    <scope>NUCLEOTIDE SEQUENCE [LARGE SCALE GENOMIC DNA]</scope>
    <source>
        <strain evidence="8 9">PLAD-142S6K</strain>
    </source>
</reference>
<evidence type="ECO:0000313" key="8">
    <source>
        <dbReference type="EMBL" id="MFD3274717.1"/>
    </source>
</evidence>
<keyword evidence="4 6" id="KW-0274">FAD</keyword>
<comment type="caution">
    <text evidence="8">The sequence shown here is derived from an EMBL/GenBank/DDBJ whole genome shotgun (WGS) entry which is preliminary data.</text>
</comment>
<dbReference type="InterPro" id="IPR014729">
    <property type="entry name" value="Rossmann-like_a/b/a_fold"/>
</dbReference>
<keyword evidence="9" id="KW-1185">Reference proteome</keyword>
<dbReference type="Pfam" id="PF00875">
    <property type="entry name" value="DNA_photolyase"/>
    <property type="match status" value="1"/>
</dbReference>
<dbReference type="InterPro" id="IPR005101">
    <property type="entry name" value="Cryptochr/Photolyase_FAD-bd"/>
</dbReference>
<accession>A0ABW6CUT7</accession>